<sequence length="399" mass="45819">MPQKITRSDIITFVITLFVRKNLVLRTYYLFLPSMNFKFFSILLLSVSFCFAQESTELKKYTLDASQFYGSIILHNPDISHLITSHPSGVILSYNRKTYGAEEWEELYNYPDLGYSFIYQNGNNGTLGDNYGLYAHYNFYFFKRNVQFRVGQGVSYASNPYDKETNFRNNAYGSDILSSTYLMFNYHKENIFKGLGFKAGASIIHYSNANFRAPNTSTNTLAFNAGFVYDLDGGKEIEYVHREKEKVTEPLRYNFVLRTGINESDVINSGQYGFVVLSAYADKRVGRKSAIQLGTDVYFSNFLKELIRYQSIAFPENDVAADDDYKRVGVFMGHELFINSMSVISQFGYYVYYPFDFEGRTYLRVGLKRYFGDKLYGAVTLKSHGAKAEAVEFGIGIRL</sequence>
<organism evidence="2 3">
    <name type="scientific">Maribacter stanieri</name>
    <dbReference type="NCBI Taxonomy" id="440514"/>
    <lineage>
        <taxon>Bacteria</taxon>
        <taxon>Pseudomonadati</taxon>
        <taxon>Bacteroidota</taxon>
        <taxon>Flavobacteriia</taxon>
        <taxon>Flavobacteriales</taxon>
        <taxon>Flavobacteriaceae</taxon>
        <taxon>Maribacter</taxon>
    </lineage>
</organism>
<gene>
    <name evidence="2" type="ORF">SAMN04488010_3536</name>
</gene>
<keyword evidence="3" id="KW-1185">Reference proteome</keyword>
<dbReference type="Proteomes" id="UP000199462">
    <property type="component" value="Unassembled WGS sequence"/>
</dbReference>
<accession>A0A1I6KBL7</accession>
<dbReference type="Pfam" id="PF09411">
    <property type="entry name" value="PagL"/>
    <property type="match status" value="1"/>
</dbReference>
<evidence type="ECO:0000313" key="2">
    <source>
        <dbReference type="EMBL" id="SFR88586.1"/>
    </source>
</evidence>
<dbReference type="AlphaFoldDB" id="A0A1I6KBL7"/>
<reference evidence="3" key="1">
    <citation type="submission" date="2016-10" db="EMBL/GenBank/DDBJ databases">
        <authorList>
            <person name="Varghese N."/>
            <person name="Submissions S."/>
        </authorList>
    </citation>
    <scope>NUCLEOTIDE SEQUENCE [LARGE SCALE GENOMIC DNA]</scope>
    <source>
        <strain evidence="3">DSM 19891</strain>
    </source>
</reference>
<feature type="transmembrane region" description="Helical" evidence="1">
    <location>
        <begin position="28"/>
        <end position="52"/>
    </location>
</feature>
<evidence type="ECO:0000256" key="1">
    <source>
        <dbReference type="SAM" id="Phobius"/>
    </source>
</evidence>
<dbReference type="STRING" id="440514.SAMN04488010_3536"/>
<keyword evidence="1" id="KW-1133">Transmembrane helix</keyword>
<dbReference type="InterPro" id="IPR018550">
    <property type="entry name" value="Lipid-A_deacylase-rel"/>
</dbReference>
<evidence type="ECO:0000313" key="3">
    <source>
        <dbReference type="Proteomes" id="UP000199462"/>
    </source>
</evidence>
<proteinExistence type="predicted"/>
<keyword evidence="1" id="KW-0472">Membrane</keyword>
<protein>
    <submittedName>
        <fullName evidence="2">Lipid A 3-O-deacylase (PagL)</fullName>
    </submittedName>
</protein>
<dbReference type="EMBL" id="FOYX01000004">
    <property type="protein sequence ID" value="SFR88586.1"/>
    <property type="molecule type" value="Genomic_DNA"/>
</dbReference>
<name>A0A1I6KBL7_9FLAO</name>
<dbReference type="Gene3D" id="2.40.160.20">
    <property type="match status" value="1"/>
</dbReference>
<keyword evidence="1" id="KW-0812">Transmembrane</keyword>